<sequence length="88" mass="10383">MTARKHVFGVVEENEREREVIFLPFTGYPSLSVVKEEYASHGHESSHGWQAEKKKARLVWWNSTDSEERLAMYNCHELDLSFLSRRDL</sequence>
<dbReference type="Proteomes" id="UP000001861">
    <property type="component" value="Unassembled WGS sequence"/>
</dbReference>
<name>D6RQY0_COPC7</name>
<dbReference type="VEuPathDB" id="FungiDB:CC1G_15766"/>
<dbReference type="EMBL" id="AACS02000013">
    <property type="protein sequence ID" value="EFI26553.1"/>
    <property type="molecule type" value="Genomic_DNA"/>
</dbReference>
<reference evidence="1 2" key="1">
    <citation type="journal article" date="2010" name="Proc. Natl. Acad. Sci. U.S.A.">
        <title>Insights into evolution of multicellular fungi from the assembled chromosomes of the mushroom Coprinopsis cinerea (Coprinus cinereus).</title>
        <authorList>
            <person name="Stajich J.E."/>
            <person name="Wilke S.K."/>
            <person name="Ahren D."/>
            <person name="Au C.H."/>
            <person name="Birren B.W."/>
            <person name="Borodovsky M."/>
            <person name="Burns C."/>
            <person name="Canback B."/>
            <person name="Casselton L.A."/>
            <person name="Cheng C.K."/>
            <person name="Deng J."/>
            <person name="Dietrich F.S."/>
            <person name="Fargo D.C."/>
            <person name="Farman M.L."/>
            <person name="Gathman A.C."/>
            <person name="Goldberg J."/>
            <person name="Guigo R."/>
            <person name="Hoegger P.J."/>
            <person name="Hooker J.B."/>
            <person name="Huggins A."/>
            <person name="James T.Y."/>
            <person name="Kamada T."/>
            <person name="Kilaru S."/>
            <person name="Kodira C."/>
            <person name="Kues U."/>
            <person name="Kupfer D."/>
            <person name="Kwan H.S."/>
            <person name="Lomsadze A."/>
            <person name="Li W."/>
            <person name="Lilly W.W."/>
            <person name="Ma L.J."/>
            <person name="Mackey A.J."/>
            <person name="Manning G."/>
            <person name="Martin F."/>
            <person name="Muraguchi H."/>
            <person name="Natvig D.O."/>
            <person name="Palmerini H."/>
            <person name="Ramesh M.A."/>
            <person name="Rehmeyer C.J."/>
            <person name="Roe B.A."/>
            <person name="Shenoy N."/>
            <person name="Stanke M."/>
            <person name="Ter-Hovhannisyan V."/>
            <person name="Tunlid A."/>
            <person name="Velagapudi R."/>
            <person name="Vision T.J."/>
            <person name="Zeng Q."/>
            <person name="Zolan M.E."/>
            <person name="Pukkila P.J."/>
        </authorList>
    </citation>
    <scope>NUCLEOTIDE SEQUENCE [LARGE SCALE GENOMIC DNA]</scope>
    <source>
        <strain evidence="2">Okayama-7 / 130 / ATCC MYA-4618 / FGSC 9003</strain>
    </source>
</reference>
<accession>D6RQY0</accession>
<dbReference type="HOGENOM" id="CLU_2468994_0_0_1"/>
<dbReference type="AlphaFoldDB" id="D6RQY0"/>
<dbReference type="GeneID" id="9379786"/>
<dbReference type="KEGG" id="cci:CC1G_15766"/>
<evidence type="ECO:0000313" key="2">
    <source>
        <dbReference type="Proteomes" id="UP000001861"/>
    </source>
</evidence>
<organism evidence="1 2">
    <name type="scientific">Coprinopsis cinerea (strain Okayama-7 / 130 / ATCC MYA-4618 / FGSC 9003)</name>
    <name type="common">Inky cap fungus</name>
    <name type="synonym">Hormographiella aspergillata</name>
    <dbReference type="NCBI Taxonomy" id="240176"/>
    <lineage>
        <taxon>Eukaryota</taxon>
        <taxon>Fungi</taxon>
        <taxon>Dikarya</taxon>
        <taxon>Basidiomycota</taxon>
        <taxon>Agaricomycotina</taxon>
        <taxon>Agaricomycetes</taxon>
        <taxon>Agaricomycetidae</taxon>
        <taxon>Agaricales</taxon>
        <taxon>Agaricineae</taxon>
        <taxon>Psathyrellaceae</taxon>
        <taxon>Coprinopsis</taxon>
    </lineage>
</organism>
<proteinExistence type="predicted"/>
<comment type="caution">
    <text evidence="1">The sequence shown here is derived from an EMBL/GenBank/DDBJ whole genome shotgun (WGS) entry which is preliminary data.</text>
</comment>
<evidence type="ECO:0000313" key="1">
    <source>
        <dbReference type="EMBL" id="EFI26553.1"/>
    </source>
</evidence>
<protein>
    <submittedName>
        <fullName evidence="1">Uncharacterized protein</fullName>
    </submittedName>
</protein>
<dbReference type="InParanoid" id="D6RQY0"/>
<gene>
    <name evidence="1" type="ORF">CC1G_15766</name>
</gene>
<keyword evidence="2" id="KW-1185">Reference proteome</keyword>
<dbReference type="RefSeq" id="XP_002910047.1">
    <property type="nucleotide sequence ID" value="XM_002910001.1"/>
</dbReference>